<accession>A0ABD3W5C5</accession>
<proteinExistence type="inferred from homology"/>
<keyword evidence="6" id="KW-0813">Transport</keyword>
<dbReference type="Pfam" id="PF07347">
    <property type="entry name" value="CI-B14_5a"/>
    <property type="match status" value="1"/>
</dbReference>
<dbReference type="GO" id="GO:0005743">
    <property type="term" value="C:mitochondrial inner membrane"/>
    <property type="evidence" value="ECO:0007669"/>
    <property type="project" value="UniProtKB-SubCell"/>
</dbReference>
<evidence type="ECO:0000256" key="3">
    <source>
        <dbReference type="ARBA" id="ARBA00005482"/>
    </source>
</evidence>
<evidence type="ECO:0000256" key="7">
    <source>
        <dbReference type="ARBA" id="ARBA00022660"/>
    </source>
</evidence>
<keyword evidence="8" id="KW-0999">Mitochondrion inner membrane</keyword>
<keyword evidence="11" id="KW-0496">Mitochondrion</keyword>
<dbReference type="EMBL" id="JBJQND010000008">
    <property type="protein sequence ID" value="KAL3869082.1"/>
    <property type="molecule type" value="Genomic_DNA"/>
</dbReference>
<keyword evidence="12" id="KW-0472">Membrane</keyword>
<comment type="similarity">
    <text evidence="3">Belongs to the complex I NDUFA7 subunit family.</text>
</comment>
<evidence type="ECO:0000313" key="15">
    <source>
        <dbReference type="EMBL" id="KAL3869082.1"/>
    </source>
</evidence>
<gene>
    <name evidence="15" type="ORF">ACJMK2_041808</name>
</gene>
<keyword evidence="16" id="KW-1185">Reference proteome</keyword>
<reference evidence="15 16" key="1">
    <citation type="submission" date="2024-11" db="EMBL/GenBank/DDBJ databases">
        <title>Chromosome-level genome assembly of the freshwater bivalve Anodonta woodiana.</title>
        <authorList>
            <person name="Chen X."/>
        </authorList>
    </citation>
    <scope>NUCLEOTIDE SEQUENCE [LARGE SCALE GENOMIC DNA]</scope>
    <source>
        <strain evidence="15">MN2024</strain>
        <tissue evidence="15">Gills</tissue>
    </source>
</reference>
<sequence length="127" mass="14566">MCDLKPFYKMAARRDVTPIIQKIRIFFLRNNYNINNRYEQEMANRTQPPPNLPDGPSHKLANNYYCFRDGRRESVPPTKLFVGGRTSLPAGESAAKSAETKVAKATKKIPKPGFYFNWDTGKPDIRN</sequence>
<evidence type="ECO:0000256" key="4">
    <source>
        <dbReference type="ARBA" id="ARBA00011533"/>
    </source>
</evidence>
<dbReference type="InterPro" id="IPR009947">
    <property type="entry name" value="NDUA7"/>
</dbReference>
<name>A0ABD3W5C5_SINWO</name>
<comment type="subunit">
    <text evidence="4">Complex I is composed of 45 different subunits.</text>
</comment>
<comment type="function">
    <text evidence="1">Accessory subunit of the mitochondrial membrane respiratory chain NADH dehydrogenase (Complex I), that is believed not to be involved in catalysis. Complex I functions in the transfer of electrons from NADH to the respiratory chain. The immediate electron acceptor for the enzyme is believed to be ubiquinone.</text>
</comment>
<dbReference type="PANTHER" id="PTHR12485">
    <property type="entry name" value="NADH-UBIQUINONE OXIDOREDUCTASE SUBUNIT B"/>
    <property type="match status" value="1"/>
</dbReference>
<evidence type="ECO:0000256" key="5">
    <source>
        <dbReference type="ARBA" id="ARBA00016383"/>
    </source>
</evidence>
<protein>
    <recommendedName>
        <fullName evidence="5">NADH dehydrogenase [ubiquinone] 1 alpha subcomplex subunit 7</fullName>
    </recommendedName>
    <alternativeName>
        <fullName evidence="14">Complex I-B14.5a</fullName>
    </alternativeName>
    <alternativeName>
        <fullName evidence="13">NADH-ubiquinone oxidoreductase subunit B14.5a</fullName>
    </alternativeName>
</protein>
<evidence type="ECO:0000256" key="12">
    <source>
        <dbReference type="ARBA" id="ARBA00023136"/>
    </source>
</evidence>
<evidence type="ECO:0000256" key="9">
    <source>
        <dbReference type="ARBA" id="ARBA00022982"/>
    </source>
</evidence>
<comment type="subcellular location">
    <subcellularLocation>
        <location evidence="2">Mitochondrion inner membrane</location>
        <topology evidence="2">Peripheral membrane protein</topology>
        <orientation evidence="2">Matrix side</orientation>
    </subcellularLocation>
</comment>
<organism evidence="15 16">
    <name type="scientific">Sinanodonta woodiana</name>
    <name type="common">Chinese pond mussel</name>
    <name type="synonym">Anodonta woodiana</name>
    <dbReference type="NCBI Taxonomy" id="1069815"/>
    <lineage>
        <taxon>Eukaryota</taxon>
        <taxon>Metazoa</taxon>
        <taxon>Spiralia</taxon>
        <taxon>Lophotrochozoa</taxon>
        <taxon>Mollusca</taxon>
        <taxon>Bivalvia</taxon>
        <taxon>Autobranchia</taxon>
        <taxon>Heteroconchia</taxon>
        <taxon>Palaeoheterodonta</taxon>
        <taxon>Unionida</taxon>
        <taxon>Unionoidea</taxon>
        <taxon>Unionidae</taxon>
        <taxon>Unioninae</taxon>
        <taxon>Sinanodonta</taxon>
    </lineage>
</organism>
<evidence type="ECO:0000256" key="14">
    <source>
        <dbReference type="ARBA" id="ARBA00033401"/>
    </source>
</evidence>
<evidence type="ECO:0000256" key="10">
    <source>
        <dbReference type="ARBA" id="ARBA00022990"/>
    </source>
</evidence>
<dbReference type="PANTHER" id="PTHR12485:SF1">
    <property type="entry name" value="NADH DEHYDROGENASE [UBIQUINONE] 1 ALPHA SUBCOMPLEX SUBUNIT 7"/>
    <property type="match status" value="1"/>
</dbReference>
<evidence type="ECO:0000313" key="16">
    <source>
        <dbReference type="Proteomes" id="UP001634394"/>
    </source>
</evidence>
<keyword evidence="7" id="KW-0679">Respiratory chain</keyword>
<comment type="caution">
    <text evidence="15">The sequence shown here is derived from an EMBL/GenBank/DDBJ whole genome shotgun (WGS) entry which is preliminary data.</text>
</comment>
<dbReference type="Proteomes" id="UP001634394">
    <property type="component" value="Unassembled WGS sequence"/>
</dbReference>
<evidence type="ECO:0000256" key="8">
    <source>
        <dbReference type="ARBA" id="ARBA00022792"/>
    </source>
</evidence>
<evidence type="ECO:0000256" key="6">
    <source>
        <dbReference type="ARBA" id="ARBA00022448"/>
    </source>
</evidence>
<keyword evidence="9" id="KW-0249">Electron transport</keyword>
<evidence type="ECO:0000256" key="11">
    <source>
        <dbReference type="ARBA" id="ARBA00023128"/>
    </source>
</evidence>
<dbReference type="AlphaFoldDB" id="A0ABD3W5C5"/>
<evidence type="ECO:0000256" key="2">
    <source>
        <dbReference type="ARBA" id="ARBA00004443"/>
    </source>
</evidence>
<evidence type="ECO:0000256" key="13">
    <source>
        <dbReference type="ARBA" id="ARBA00030360"/>
    </source>
</evidence>
<evidence type="ECO:0000256" key="1">
    <source>
        <dbReference type="ARBA" id="ARBA00003195"/>
    </source>
</evidence>
<keyword evidence="10" id="KW-0007">Acetylation</keyword>